<name>A0AAP0J1V9_9MAGN</name>
<dbReference type="AlphaFoldDB" id="A0AAP0J1V9"/>
<keyword evidence="2" id="KW-1185">Reference proteome</keyword>
<comment type="caution">
    <text evidence="1">The sequence shown here is derived from an EMBL/GenBank/DDBJ whole genome shotgun (WGS) entry which is preliminary data.</text>
</comment>
<accession>A0AAP0J1V9</accession>
<evidence type="ECO:0000313" key="2">
    <source>
        <dbReference type="Proteomes" id="UP001419268"/>
    </source>
</evidence>
<sequence length="57" mass="6603">MAKRGGEVEIVDEHCSGGYRDRCCWQNHALDILVVENLRLPIIMLNRFISSELLFIK</sequence>
<reference evidence="1 2" key="1">
    <citation type="submission" date="2024-01" db="EMBL/GenBank/DDBJ databases">
        <title>Genome assemblies of Stephania.</title>
        <authorList>
            <person name="Yang L."/>
        </authorList>
    </citation>
    <scope>NUCLEOTIDE SEQUENCE [LARGE SCALE GENOMIC DNA]</scope>
    <source>
        <strain evidence="1">JXDWG</strain>
        <tissue evidence="1">Leaf</tissue>
    </source>
</reference>
<proteinExistence type="predicted"/>
<dbReference type="Proteomes" id="UP001419268">
    <property type="component" value="Unassembled WGS sequence"/>
</dbReference>
<evidence type="ECO:0000313" key="1">
    <source>
        <dbReference type="EMBL" id="KAK9125525.1"/>
    </source>
</evidence>
<gene>
    <name evidence="1" type="ORF">Scep_014371</name>
</gene>
<organism evidence="1 2">
    <name type="scientific">Stephania cephalantha</name>
    <dbReference type="NCBI Taxonomy" id="152367"/>
    <lineage>
        <taxon>Eukaryota</taxon>
        <taxon>Viridiplantae</taxon>
        <taxon>Streptophyta</taxon>
        <taxon>Embryophyta</taxon>
        <taxon>Tracheophyta</taxon>
        <taxon>Spermatophyta</taxon>
        <taxon>Magnoliopsida</taxon>
        <taxon>Ranunculales</taxon>
        <taxon>Menispermaceae</taxon>
        <taxon>Menispermoideae</taxon>
        <taxon>Cissampelideae</taxon>
        <taxon>Stephania</taxon>
    </lineage>
</organism>
<dbReference type="EMBL" id="JBBNAG010000006">
    <property type="protein sequence ID" value="KAK9125525.1"/>
    <property type="molecule type" value="Genomic_DNA"/>
</dbReference>
<protein>
    <submittedName>
        <fullName evidence="1">Uncharacterized protein</fullName>
    </submittedName>
</protein>